<comment type="similarity">
    <text evidence="1">Belongs to the PPR family. PCMP-H subfamily.</text>
</comment>
<proteinExistence type="inferred from homology"/>
<feature type="repeat" description="PPR" evidence="3">
    <location>
        <begin position="241"/>
        <end position="275"/>
    </location>
</feature>
<feature type="repeat" description="PPR" evidence="3">
    <location>
        <begin position="311"/>
        <end position="345"/>
    </location>
</feature>
<dbReference type="InterPro" id="IPR032867">
    <property type="entry name" value="DYW_dom"/>
</dbReference>
<dbReference type="FunFam" id="1.25.40.10:FF:000158">
    <property type="entry name" value="pentatricopeptide repeat-containing protein At2g33680"/>
    <property type="match status" value="1"/>
</dbReference>
<comment type="caution">
    <text evidence="6">The sequence shown here is derived from an EMBL/GenBank/DDBJ whole genome shotgun (WGS) entry which is preliminary data.</text>
</comment>
<dbReference type="SUPFAM" id="SSF48452">
    <property type="entry name" value="TPR-like"/>
    <property type="match status" value="1"/>
</dbReference>
<feature type="repeat" description="PPR" evidence="3">
    <location>
        <begin position="276"/>
        <end position="310"/>
    </location>
</feature>
<dbReference type="Pfam" id="PF13041">
    <property type="entry name" value="PPR_2"/>
    <property type="match status" value="4"/>
</dbReference>
<dbReference type="InterPro" id="IPR002885">
    <property type="entry name" value="PPR_rpt"/>
</dbReference>
<keyword evidence="7" id="KW-1185">Reference proteome</keyword>
<dbReference type="Gene3D" id="1.25.40.10">
    <property type="entry name" value="Tetratricopeptide repeat domain"/>
    <property type="match status" value="5"/>
</dbReference>
<feature type="repeat" description="PPR" evidence="3">
    <location>
        <begin position="584"/>
        <end position="618"/>
    </location>
</feature>
<feature type="domain" description="DYW" evidence="5">
    <location>
        <begin position="807"/>
        <end position="890"/>
    </location>
</feature>
<sequence>MNMETLIIPCKSRPPAVSLSPRQGRPPELPSRSAVTLPRKPSPLLARLNYISRKGHLAEVIEALDSLAGTGLKISTDTYTDLLDRCIDEKSLHLGRRLHSLISLVEVPDPFAETKLVSMYAKCGSLSEAREVFDGMRERNLFTWSAMIGAFSRDGRSREVVEMFYSMMRDGVFPDAFLLPKILQACGHCEDLETGKLIHSLAIRGGIWGSSRVRNSILTVYTKCGKLSSARRVFESVEERDVVSWNSLISGYTQKGKNSEAYRLFNAMTAEGTQPSPVTWNVLIAGHCQSGNCDAAVELMMEMEAAGLLPDVFTWTSVISGFAQNGRQLRALDLFREMVLAGVKPNGVTLASVISACASLQALNKGQETHTVAVKIGLGDNLLVGNSLIDMYSKCEEAESASRVFNAIGEKDIYSWNSMIGGYFQAGYCGKAHELFLEMQKSDVSPNVITWNVMISGYMQNGDEDQAINLFHKMEEEGKMCRDTASWNSIIAGYAQNGQKDRALGVLRQMQSFGEYPNWVTILSILPSCSNLISFKKVKEIHACVLRRGFHSVLPVANSLIDTYAKSGDIDYSRRVFDVISRRDIITWNSMLSGLVSLGSPHAAIDLFNQMRESGLKPNRGTFVSLLNAYGRAGEVAEGIEVFSSIMKDYLIVPALEHYLAIVDLYGRAGRLEEALDFIEQMPVEPDSSIWLALLTACRVHGNASFALLAAEHLLELEPGNASLQPTIVNTFALCGKSEHAQKLKKLEKDGVPKKIMGQSWTEVGNTVHTFISGSPSKSHSEQLLSWVRDIKQKVGALESSDGGLCIKEEENEEISGIHSEKLAIGFALISSHGTETHPRVRVVKNSRMCMDCHTTAKNISTLYGCEIYLNDTRCLHHFKEGRCSCGDHW</sequence>
<name>A0AAN7ME38_TRANT</name>
<dbReference type="FunFam" id="1.25.40.10:FF:000344">
    <property type="entry name" value="Pentatricopeptide repeat-containing protein"/>
    <property type="match status" value="1"/>
</dbReference>
<gene>
    <name evidence="6" type="ORF">SAY86_029208</name>
</gene>
<dbReference type="PANTHER" id="PTHR47926">
    <property type="entry name" value="PENTATRICOPEPTIDE REPEAT-CONTAINING PROTEIN"/>
    <property type="match status" value="1"/>
</dbReference>
<evidence type="ECO:0000256" key="1">
    <source>
        <dbReference type="ARBA" id="ARBA00006643"/>
    </source>
</evidence>
<accession>A0AAN7ME38</accession>
<dbReference type="GO" id="GO:0009451">
    <property type="term" value="P:RNA modification"/>
    <property type="evidence" value="ECO:0007669"/>
    <property type="project" value="InterPro"/>
</dbReference>
<dbReference type="Pfam" id="PF14432">
    <property type="entry name" value="DYW_deaminase"/>
    <property type="match status" value="1"/>
</dbReference>
<feature type="region of interest" description="Disordered" evidence="4">
    <location>
        <begin position="12"/>
        <end position="36"/>
    </location>
</feature>
<feature type="repeat" description="PPR" evidence="3">
    <location>
        <begin position="447"/>
        <end position="481"/>
    </location>
</feature>
<evidence type="ECO:0000256" key="2">
    <source>
        <dbReference type="ARBA" id="ARBA00022737"/>
    </source>
</evidence>
<dbReference type="EMBL" id="JAXQNO010000006">
    <property type="protein sequence ID" value="KAK4796882.1"/>
    <property type="molecule type" value="Genomic_DNA"/>
</dbReference>
<evidence type="ECO:0000313" key="6">
    <source>
        <dbReference type="EMBL" id="KAK4796882.1"/>
    </source>
</evidence>
<feature type="repeat" description="PPR" evidence="3">
    <location>
        <begin position="483"/>
        <end position="517"/>
    </location>
</feature>
<dbReference type="FunFam" id="1.25.40.10:FF:000381">
    <property type="entry name" value="Pentatricopeptide repeat-containing protein"/>
    <property type="match status" value="1"/>
</dbReference>
<dbReference type="NCBIfam" id="TIGR00756">
    <property type="entry name" value="PPR"/>
    <property type="match status" value="9"/>
</dbReference>
<feature type="repeat" description="PPR" evidence="3">
    <location>
        <begin position="109"/>
        <end position="139"/>
    </location>
</feature>
<dbReference type="GO" id="GO:0008270">
    <property type="term" value="F:zinc ion binding"/>
    <property type="evidence" value="ECO:0007669"/>
    <property type="project" value="InterPro"/>
</dbReference>
<feature type="repeat" description="PPR" evidence="3">
    <location>
        <begin position="140"/>
        <end position="174"/>
    </location>
</feature>
<keyword evidence="2" id="KW-0677">Repeat</keyword>
<evidence type="ECO:0000256" key="4">
    <source>
        <dbReference type="SAM" id="MobiDB-lite"/>
    </source>
</evidence>
<evidence type="ECO:0000256" key="3">
    <source>
        <dbReference type="PROSITE-ProRule" id="PRU00708"/>
    </source>
</evidence>
<dbReference type="GO" id="GO:0003723">
    <property type="term" value="F:RNA binding"/>
    <property type="evidence" value="ECO:0007669"/>
    <property type="project" value="InterPro"/>
</dbReference>
<dbReference type="InterPro" id="IPR011990">
    <property type="entry name" value="TPR-like_helical_dom_sf"/>
</dbReference>
<dbReference type="FunFam" id="1.25.40.10:FF:000380">
    <property type="entry name" value="Pentatricopeptide repeat-containing protein, chloroplastic"/>
    <property type="match status" value="1"/>
</dbReference>
<feature type="repeat" description="PPR" evidence="3">
    <location>
        <begin position="619"/>
        <end position="654"/>
    </location>
</feature>
<dbReference type="PROSITE" id="PS51375">
    <property type="entry name" value="PPR"/>
    <property type="match status" value="10"/>
</dbReference>
<dbReference type="Pfam" id="PF01535">
    <property type="entry name" value="PPR"/>
    <property type="match status" value="5"/>
</dbReference>
<evidence type="ECO:0000313" key="7">
    <source>
        <dbReference type="Proteomes" id="UP001346149"/>
    </source>
</evidence>
<dbReference type="GO" id="GO:0099402">
    <property type="term" value="P:plant organ development"/>
    <property type="evidence" value="ECO:0007669"/>
    <property type="project" value="UniProtKB-ARBA"/>
</dbReference>
<dbReference type="AlphaFoldDB" id="A0AAN7ME38"/>
<protein>
    <recommendedName>
        <fullName evidence="5">DYW domain-containing protein</fullName>
    </recommendedName>
</protein>
<feature type="repeat" description="PPR" evidence="3">
    <location>
        <begin position="412"/>
        <end position="446"/>
    </location>
</feature>
<organism evidence="6 7">
    <name type="scientific">Trapa natans</name>
    <name type="common">Water chestnut</name>
    <dbReference type="NCBI Taxonomy" id="22666"/>
    <lineage>
        <taxon>Eukaryota</taxon>
        <taxon>Viridiplantae</taxon>
        <taxon>Streptophyta</taxon>
        <taxon>Embryophyta</taxon>
        <taxon>Tracheophyta</taxon>
        <taxon>Spermatophyta</taxon>
        <taxon>Magnoliopsida</taxon>
        <taxon>eudicotyledons</taxon>
        <taxon>Gunneridae</taxon>
        <taxon>Pentapetalae</taxon>
        <taxon>rosids</taxon>
        <taxon>malvids</taxon>
        <taxon>Myrtales</taxon>
        <taxon>Lythraceae</taxon>
        <taxon>Trapa</taxon>
    </lineage>
</organism>
<dbReference type="InterPro" id="IPR046960">
    <property type="entry name" value="PPR_At4g14850-like_plant"/>
</dbReference>
<reference evidence="6 7" key="1">
    <citation type="journal article" date="2023" name="Hortic Res">
        <title>Pangenome of water caltrop reveals structural variations and asymmetric subgenome divergence after allopolyploidization.</title>
        <authorList>
            <person name="Zhang X."/>
            <person name="Chen Y."/>
            <person name="Wang L."/>
            <person name="Yuan Y."/>
            <person name="Fang M."/>
            <person name="Shi L."/>
            <person name="Lu R."/>
            <person name="Comes H.P."/>
            <person name="Ma Y."/>
            <person name="Chen Y."/>
            <person name="Huang G."/>
            <person name="Zhou Y."/>
            <person name="Zheng Z."/>
            <person name="Qiu Y."/>
        </authorList>
    </citation>
    <scope>NUCLEOTIDE SEQUENCE [LARGE SCALE GENOMIC DNA]</scope>
    <source>
        <strain evidence="6">F231</strain>
    </source>
</reference>
<dbReference type="Proteomes" id="UP001346149">
    <property type="component" value="Unassembled WGS sequence"/>
</dbReference>
<dbReference type="PANTHER" id="PTHR47926:SF347">
    <property type="entry name" value="PENTATRICOPEPTIDE REPEAT-CONTAINING PROTEIN"/>
    <property type="match status" value="1"/>
</dbReference>
<evidence type="ECO:0000259" key="5">
    <source>
        <dbReference type="Pfam" id="PF14432"/>
    </source>
</evidence>